<name>A0A074W6P1_AURM1</name>
<feature type="region of interest" description="Disordered" evidence="1">
    <location>
        <begin position="366"/>
        <end position="470"/>
    </location>
</feature>
<feature type="compositionally biased region" description="Basic and acidic residues" evidence="1">
    <location>
        <begin position="430"/>
        <end position="441"/>
    </location>
</feature>
<gene>
    <name evidence="2" type="ORF">M437DRAFT_36784</name>
</gene>
<protein>
    <recommendedName>
        <fullName evidence="4">OTU domain-containing protein</fullName>
    </recommendedName>
</protein>
<feature type="compositionally biased region" description="Basic and acidic residues" evidence="1">
    <location>
        <begin position="170"/>
        <end position="179"/>
    </location>
</feature>
<feature type="compositionally biased region" description="Basic and acidic residues" evidence="1">
    <location>
        <begin position="448"/>
        <end position="462"/>
    </location>
</feature>
<feature type="compositionally biased region" description="Basic and acidic residues" evidence="1">
    <location>
        <begin position="694"/>
        <end position="712"/>
    </location>
</feature>
<dbReference type="Proteomes" id="UP000030672">
    <property type="component" value="Unassembled WGS sequence"/>
</dbReference>
<feature type="region of interest" description="Disordered" evidence="1">
    <location>
        <begin position="161"/>
        <end position="207"/>
    </location>
</feature>
<feature type="compositionally biased region" description="Low complexity" evidence="1">
    <location>
        <begin position="32"/>
        <end position="48"/>
    </location>
</feature>
<feature type="region of interest" description="Disordered" evidence="1">
    <location>
        <begin position="1"/>
        <end position="126"/>
    </location>
</feature>
<evidence type="ECO:0000313" key="3">
    <source>
        <dbReference type="Proteomes" id="UP000030672"/>
    </source>
</evidence>
<evidence type="ECO:0000256" key="1">
    <source>
        <dbReference type="SAM" id="MobiDB-lite"/>
    </source>
</evidence>
<dbReference type="AlphaFoldDB" id="A0A074W6P1"/>
<dbReference type="GeneID" id="63912882"/>
<organism evidence="2 3">
    <name type="scientific">Aureobasidium melanogenum (strain CBS 110374)</name>
    <name type="common">Aureobasidium pullulans var. melanogenum</name>
    <dbReference type="NCBI Taxonomy" id="1043003"/>
    <lineage>
        <taxon>Eukaryota</taxon>
        <taxon>Fungi</taxon>
        <taxon>Dikarya</taxon>
        <taxon>Ascomycota</taxon>
        <taxon>Pezizomycotina</taxon>
        <taxon>Dothideomycetes</taxon>
        <taxon>Dothideomycetidae</taxon>
        <taxon>Dothideales</taxon>
        <taxon>Saccotheciaceae</taxon>
        <taxon>Aureobasidium</taxon>
    </lineage>
</organism>
<evidence type="ECO:0000313" key="2">
    <source>
        <dbReference type="EMBL" id="KEQ67234.1"/>
    </source>
</evidence>
<feature type="compositionally biased region" description="Acidic residues" evidence="1">
    <location>
        <begin position="113"/>
        <end position="124"/>
    </location>
</feature>
<feature type="compositionally biased region" description="Basic and acidic residues" evidence="1">
    <location>
        <begin position="89"/>
        <end position="112"/>
    </location>
</feature>
<feature type="compositionally biased region" description="Basic and acidic residues" evidence="1">
    <location>
        <begin position="186"/>
        <end position="202"/>
    </location>
</feature>
<dbReference type="HOGENOM" id="CLU_347783_0_0_1"/>
<feature type="compositionally biased region" description="Basic and acidic residues" evidence="1">
    <location>
        <begin position="387"/>
        <end position="406"/>
    </location>
</feature>
<evidence type="ECO:0008006" key="4">
    <source>
        <dbReference type="Google" id="ProtNLM"/>
    </source>
</evidence>
<reference evidence="2 3" key="1">
    <citation type="journal article" date="2014" name="BMC Genomics">
        <title>Genome sequencing of four Aureobasidium pullulans varieties: biotechnological potential, stress tolerance, and description of new species.</title>
        <authorList>
            <person name="Gostin Ar C."/>
            <person name="Ohm R.A."/>
            <person name="Kogej T."/>
            <person name="Sonjak S."/>
            <person name="Turk M."/>
            <person name="Zajc J."/>
            <person name="Zalar P."/>
            <person name="Grube M."/>
            <person name="Sun H."/>
            <person name="Han J."/>
            <person name="Sharma A."/>
            <person name="Chiniquy J."/>
            <person name="Ngan C.Y."/>
            <person name="Lipzen A."/>
            <person name="Barry K."/>
            <person name="Grigoriev I.V."/>
            <person name="Gunde-Cimerman N."/>
        </authorList>
    </citation>
    <scope>NUCLEOTIDE SEQUENCE [LARGE SCALE GENOMIC DNA]</scope>
    <source>
        <strain evidence="2 3">CBS 110374</strain>
    </source>
</reference>
<accession>A0A074W6P1</accession>
<feature type="region of interest" description="Disordered" evidence="1">
    <location>
        <begin position="666"/>
        <end position="836"/>
    </location>
</feature>
<proteinExistence type="predicted"/>
<dbReference type="RefSeq" id="XP_040884257.1">
    <property type="nucleotide sequence ID" value="XM_041019509.1"/>
</dbReference>
<feature type="compositionally biased region" description="Acidic residues" evidence="1">
    <location>
        <begin position="715"/>
        <end position="743"/>
    </location>
</feature>
<feature type="compositionally biased region" description="Low complexity" evidence="1">
    <location>
        <begin position="754"/>
        <end position="785"/>
    </location>
</feature>
<dbReference type="EMBL" id="KL584824">
    <property type="protein sequence ID" value="KEQ67234.1"/>
    <property type="molecule type" value="Genomic_DNA"/>
</dbReference>
<keyword evidence="3" id="KW-1185">Reference proteome</keyword>
<feature type="compositionally biased region" description="Basic residues" evidence="1">
    <location>
        <begin position="71"/>
        <end position="88"/>
    </location>
</feature>
<sequence>MPPKQVKKVDKDGKAPPKPVSPAKDGSKKTATEPAKSPSPAKPATSPTGDKRKRGDGEDDDDEEEDSRSPPRSRRPKKPKLSPKTGRKVKMEAYLRDRIKDLRFNVEPVEGHEPDDEDEDEPNEDWASMTRLRQRCDDRLDEIEEAIRTLGNEKLIKYTKRKPPIPLLDIPEHKSEQTRHEKRQKNKEIKDNEEIDPIAEKNHVKKSKKFPGGIKYASAKLLGDIVKILEREFGEELARRRVQHPHDVSLAKHPSKRVRKAKAAAEARGESPKLTRSLEKQWTNHGLNLRELMDLYNRHGSVAPAPARDDLVQKCQQYGLSTSGDLWNLERSILMYELSGKQRMYGLPQEAIKDIISALGDIKAPGDTEAAKDDGGDDSDDATGPFDDLKADGKGKDMSKDGKSGSKDATASSKDGKKSGKETGTSPTKDGSKDGKKDDKKAGKKGGKKDDKQDGKKDDKNLRMKKTRSNKTIDLFGEDTRLKVQKEITITDGGQAQRFTQVNVSGTADRCMWNAVQLNWIGRERAPGRRVADQYPVNDRVRDLWNAVMHPSEGTTNPARQSRLRLYTLLQAGSLDRDDTRLEHRINNRRMGDSDMAQVIADALDIEIFMYAPLHSSDGITWERTVRGQPQNDSARQIHIANYTHAVHWTALTPIGPGPVTLPALGEMHRHPIPGSDVPIPALTRLQPGDEDNTDLRDEDLHDSPEDGHIADTTETAEEEEEKDDDDDDDAEDEDMDEEEDADRDGGVLPPPAAGAATTTASSSAARRLSPSASHSSRGSSAPAATGRGSHSTSASQKRARRRARSRSKSKSRSTSQPRGVQKNVQKIQPLSKKALKNKKKALLKTFQNFYVAMPSPQNMAGAIRSPYLHLVVASV</sequence>
<feature type="compositionally biased region" description="Acidic residues" evidence="1">
    <location>
        <begin position="57"/>
        <end position="66"/>
    </location>
</feature>
<feature type="compositionally biased region" description="Basic residues" evidence="1">
    <location>
        <begin position="798"/>
        <end position="812"/>
    </location>
</feature>